<dbReference type="Proteomes" id="UP000266673">
    <property type="component" value="Unassembled WGS sequence"/>
</dbReference>
<sequence>MKTFSEEEVEINTEQVLDFDNSISIEKNEEIKEETVAYLTARLAINANNIYYFTVLVEYPSTSPQNDKGLSGFATVYKVLNIEDYINNNEQDLNQEQELTQEQIQRERQIQEKLKKKAYAVFQDIQYSLGSGGQTKVKCPFFDNITVTKDQRKCQGVTICPHIDDQIKLAKHCDVDFDSEVFKTVKSGLSNRSIYTNTLAFYLAIIKKTCPKTLPNSSSCTGLPVLRKIKENTLTQYKANSNQSNSRTSLILQCKDGYFIGCSLWSNGDSYHRFIQVPESCDVSLIRSLLNRESFDRSLIKDKCSFPHLDEFNCPYEAQLENMPCEVKFYRFISINLIECPFVVLLCIGEQTHPPPPPNNVPKAI</sequence>
<dbReference type="EMBL" id="QKWP01000660">
    <property type="protein sequence ID" value="RIB16640.1"/>
    <property type="molecule type" value="Genomic_DNA"/>
</dbReference>
<proteinExistence type="predicted"/>
<name>A0A397V2G3_9GLOM</name>
<gene>
    <name evidence="1" type="ORF">C2G38_2189343</name>
</gene>
<reference evidence="1 2" key="1">
    <citation type="submission" date="2018-06" db="EMBL/GenBank/DDBJ databases">
        <title>Comparative genomics reveals the genomic features of Rhizophagus irregularis, R. cerebriforme, R. diaphanum and Gigaspora rosea, and their symbiotic lifestyle signature.</title>
        <authorList>
            <person name="Morin E."/>
            <person name="San Clemente H."/>
            <person name="Chen E.C.H."/>
            <person name="De La Providencia I."/>
            <person name="Hainaut M."/>
            <person name="Kuo A."/>
            <person name="Kohler A."/>
            <person name="Murat C."/>
            <person name="Tang N."/>
            <person name="Roy S."/>
            <person name="Loubradou J."/>
            <person name="Henrissat B."/>
            <person name="Grigoriev I.V."/>
            <person name="Corradi N."/>
            <person name="Roux C."/>
            <person name="Martin F.M."/>
        </authorList>
    </citation>
    <scope>NUCLEOTIDE SEQUENCE [LARGE SCALE GENOMIC DNA]</scope>
    <source>
        <strain evidence="1 2">DAOM 194757</strain>
    </source>
</reference>
<organism evidence="1 2">
    <name type="scientific">Gigaspora rosea</name>
    <dbReference type="NCBI Taxonomy" id="44941"/>
    <lineage>
        <taxon>Eukaryota</taxon>
        <taxon>Fungi</taxon>
        <taxon>Fungi incertae sedis</taxon>
        <taxon>Mucoromycota</taxon>
        <taxon>Glomeromycotina</taxon>
        <taxon>Glomeromycetes</taxon>
        <taxon>Diversisporales</taxon>
        <taxon>Gigasporaceae</taxon>
        <taxon>Gigaspora</taxon>
    </lineage>
</organism>
<comment type="caution">
    <text evidence="1">The sequence shown here is derived from an EMBL/GenBank/DDBJ whole genome shotgun (WGS) entry which is preliminary data.</text>
</comment>
<accession>A0A397V2G3</accession>
<evidence type="ECO:0000313" key="1">
    <source>
        <dbReference type="EMBL" id="RIB16640.1"/>
    </source>
</evidence>
<dbReference type="OrthoDB" id="2444140at2759"/>
<protein>
    <submittedName>
        <fullName evidence="1">Uncharacterized protein</fullName>
    </submittedName>
</protein>
<evidence type="ECO:0000313" key="2">
    <source>
        <dbReference type="Proteomes" id="UP000266673"/>
    </source>
</evidence>
<dbReference type="AlphaFoldDB" id="A0A397V2G3"/>
<keyword evidence="2" id="KW-1185">Reference proteome</keyword>